<reference evidence="2" key="1">
    <citation type="journal article" date="2023" name="Science">
        <title>Genome structures resolve the early diversification of teleost fishes.</title>
        <authorList>
            <person name="Parey E."/>
            <person name="Louis A."/>
            <person name="Montfort J."/>
            <person name="Bouchez O."/>
            <person name="Roques C."/>
            <person name="Iampietro C."/>
            <person name="Lluch J."/>
            <person name="Castinel A."/>
            <person name="Donnadieu C."/>
            <person name="Desvignes T."/>
            <person name="Floi Bucao C."/>
            <person name="Jouanno E."/>
            <person name="Wen M."/>
            <person name="Mejri S."/>
            <person name="Dirks R."/>
            <person name="Jansen H."/>
            <person name="Henkel C."/>
            <person name="Chen W.J."/>
            <person name="Zahm M."/>
            <person name="Cabau C."/>
            <person name="Klopp C."/>
            <person name="Thompson A.W."/>
            <person name="Robinson-Rechavi M."/>
            <person name="Braasch I."/>
            <person name="Lecointre G."/>
            <person name="Bobe J."/>
            <person name="Postlethwait J.H."/>
            <person name="Berthelot C."/>
            <person name="Roest Crollius H."/>
            <person name="Guiguen Y."/>
        </authorList>
    </citation>
    <scope>NUCLEOTIDE SEQUENCE</scope>
    <source>
        <strain evidence="2">WJC10195</strain>
    </source>
</reference>
<keyword evidence="3" id="KW-1185">Reference proteome</keyword>
<comment type="caution">
    <text evidence="2">The sequence shown here is derived from an EMBL/GenBank/DDBJ whole genome shotgun (WGS) entry which is preliminary data.</text>
</comment>
<evidence type="ECO:0000256" key="1">
    <source>
        <dbReference type="SAM" id="Phobius"/>
    </source>
</evidence>
<organism evidence="2 3">
    <name type="scientific">Synaphobranchus kaupii</name>
    <name type="common">Kaup's arrowtooth eel</name>
    <dbReference type="NCBI Taxonomy" id="118154"/>
    <lineage>
        <taxon>Eukaryota</taxon>
        <taxon>Metazoa</taxon>
        <taxon>Chordata</taxon>
        <taxon>Craniata</taxon>
        <taxon>Vertebrata</taxon>
        <taxon>Euteleostomi</taxon>
        <taxon>Actinopterygii</taxon>
        <taxon>Neopterygii</taxon>
        <taxon>Teleostei</taxon>
        <taxon>Anguilliformes</taxon>
        <taxon>Synaphobranchidae</taxon>
        <taxon>Synaphobranchus</taxon>
    </lineage>
</organism>
<dbReference type="AlphaFoldDB" id="A0A9Q1G9F3"/>
<dbReference type="EMBL" id="JAINUF010000001">
    <property type="protein sequence ID" value="KAJ8379493.1"/>
    <property type="molecule type" value="Genomic_DNA"/>
</dbReference>
<keyword evidence="1" id="KW-0472">Membrane</keyword>
<keyword evidence="1" id="KW-0812">Transmembrane</keyword>
<proteinExistence type="predicted"/>
<keyword evidence="1" id="KW-1133">Transmembrane helix</keyword>
<accession>A0A9Q1G9F3</accession>
<evidence type="ECO:0000313" key="3">
    <source>
        <dbReference type="Proteomes" id="UP001152622"/>
    </source>
</evidence>
<protein>
    <submittedName>
        <fullName evidence="2">Uncharacterized protein</fullName>
    </submittedName>
</protein>
<gene>
    <name evidence="2" type="ORF">SKAU_G00002710</name>
</gene>
<sequence>MSQHPSACPKQMIGWGRKCRAEKGLTQTVANSHFSAPLEPRVCDWLFRRNSLRYKYFAPTSVFPLSFTTLIVSYHLVFKPAL</sequence>
<feature type="transmembrane region" description="Helical" evidence="1">
    <location>
        <begin position="56"/>
        <end position="77"/>
    </location>
</feature>
<name>A0A9Q1G9F3_SYNKA</name>
<evidence type="ECO:0000313" key="2">
    <source>
        <dbReference type="EMBL" id="KAJ8379493.1"/>
    </source>
</evidence>
<dbReference type="Proteomes" id="UP001152622">
    <property type="component" value="Chromosome 1"/>
</dbReference>